<accession>A0A439D4B6</accession>
<evidence type="ECO:0008006" key="3">
    <source>
        <dbReference type="Google" id="ProtNLM"/>
    </source>
</evidence>
<dbReference type="EMBL" id="RYZI01000163">
    <property type="protein sequence ID" value="RWA09230.1"/>
    <property type="molecule type" value="Genomic_DNA"/>
</dbReference>
<evidence type="ECO:0000313" key="2">
    <source>
        <dbReference type="Proteomes" id="UP000286045"/>
    </source>
</evidence>
<dbReference type="PANTHER" id="PTHR31252">
    <property type="entry name" value="DUF4419 DOMAIN-CONTAINING PROTEIN"/>
    <property type="match status" value="1"/>
</dbReference>
<gene>
    <name evidence="1" type="ORF">EKO27_g5883</name>
</gene>
<proteinExistence type="predicted"/>
<evidence type="ECO:0000313" key="1">
    <source>
        <dbReference type="EMBL" id="RWA09230.1"/>
    </source>
</evidence>
<comment type="caution">
    <text evidence="1">The sequence shown here is derived from an EMBL/GenBank/DDBJ whole genome shotgun (WGS) entry which is preliminary data.</text>
</comment>
<dbReference type="AlphaFoldDB" id="A0A439D4B6"/>
<sequence length="390" mass="43325">MPVTVRPASHPPRQWRGHAATSAGTLFEASCRDEAKRCKKIIQSSFGDLTAAAGITTSSNGFVYAAISAYNQHHHLTIRPEDVWFAILTQLSFYINANAEDLRSLFVAHEGQKELEVIDVGTVQSADFGKLAIQMTREIEKNVVDSGLRDWIMPNFTTTTQTDTITAAILMMGSMQKYFSYKMSLLCGIPSVTLLGEKADWAAIRRRLEKLPHFGQEAKQFSHLLTPVLDFLVRTFEKADDPEVVEFWSKIAHAENNGSGPTYLSGWLTAFCFWDGDGKSMYSDRASGCEINGTKYHKLDMDDIPVGYVSVPVTVDDNGHEIKARMVAGSVGIATSSSGDKLDTSWTHADWYNPPFGKPQYKPVEPEVGDMMGLDSLQPVSGWWMYEVTE</sequence>
<name>A0A439D4B6_9PEZI</name>
<reference evidence="1 2" key="1">
    <citation type="submission" date="2018-12" db="EMBL/GenBank/DDBJ databases">
        <title>Draft genome sequence of Xylaria grammica IHI A82.</title>
        <authorList>
            <person name="Buettner E."/>
            <person name="Kellner H."/>
        </authorList>
    </citation>
    <scope>NUCLEOTIDE SEQUENCE [LARGE SCALE GENOMIC DNA]</scope>
    <source>
        <strain evidence="1 2">IHI A82</strain>
    </source>
</reference>
<dbReference type="Pfam" id="PF14388">
    <property type="entry name" value="DUF4419"/>
    <property type="match status" value="1"/>
</dbReference>
<protein>
    <recommendedName>
        <fullName evidence="3">DUF4419 domain-containing protein</fullName>
    </recommendedName>
</protein>
<keyword evidence="2" id="KW-1185">Reference proteome</keyword>
<dbReference type="InterPro" id="IPR025533">
    <property type="entry name" value="DUF4419"/>
</dbReference>
<organism evidence="1 2">
    <name type="scientific">Xylaria grammica</name>
    <dbReference type="NCBI Taxonomy" id="363999"/>
    <lineage>
        <taxon>Eukaryota</taxon>
        <taxon>Fungi</taxon>
        <taxon>Dikarya</taxon>
        <taxon>Ascomycota</taxon>
        <taxon>Pezizomycotina</taxon>
        <taxon>Sordariomycetes</taxon>
        <taxon>Xylariomycetidae</taxon>
        <taxon>Xylariales</taxon>
        <taxon>Xylariaceae</taxon>
        <taxon>Xylaria</taxon>
    </lineage>
</organism>
<dbReference type="PANTHER" id="PTHR31252:SF11">
    <property type="entry name" value="DUF4419 DOMAIN-CONTAINING PROTEIN"/>
    <property type="match status" value="1"/>
</dbReference>
<dbReference type="Proteomes" id="UP000286045">
    <property type="component" value="Unassembled WGS sequence"/>
</dbReference>